<protein>
    <submittedName>
        <fullName evidence="5">Pantothenate kinase 4-like protein</fullName>
    </submittedName>
</protein>
<feature type="compositionally biased region" description="Polar residues" evidence="4">
    <location>
        <begin position="271"/>
        <end position="286"/>
    </location>
</feature>
<evidence type="ECO:0000256" key="2">
    <source>
        <dbReference type="ARBA" id="ARBA00022840"/>
    </source>
</evidence>
<accession>A0AAV4LSH1</accession>
<dbReference type="GO" id="GO:0015937">
    <property type="term" value="P:coenzyme A biosynthetic process"/>
    <property type="evidence" value="ECO:0007669"/>
    <property type="project" value="UniProtKB-KW"/>
</dbReference>
<keyword evidence="5" id="KW-0418">Kinase</keyword>
<evidence type="ECO:0000256" key="4">
    <source>
        <dbReference type="SAM" id="MobiDB-lite"/>
    </source>
</evidence>
<organism evidence="5 6">
    <name type="scientific">Babesia caballi</name>
    <dbReference type="NCBI Taxonomy" id="5871"/>
    <lineage>
        <taxon>Eukaryota</taxon>
        <taxon>Sar</taxon>
        <taxon>Alveolata</taxon>
        <taxon>Apicomplexa</taxon>
        <taxon>Aconoidasida</taxon>
        <taxon>Piroplasmida</taxon>
        <taxon>Babesiidae</taxon>
        <taxon>Babesia</taxon>
    </lineage>
</organism>
<dbReference type="Pfam" id="PF03630">
    <property type="entry name" value="Fumble"/>
    <property type="match status" value="1"/>
</dbReference>
<keyword evidence="6" id="KW-1185">Reference proteome</keyword>
<keyword evidence="2" id="KW-0067">ATP-binding</keyword>
<dbReference type="PANTHER" id="PTHR12280:SF20">
    <property type="entry name" value="4'-PHOSPHOPANTETHEINE PHOSPHATASE"/>
    <property type="match status" value="1"/>
</dbReference>
<dbReference type="GeneID" id="94194587"/>
<keyword evidence="1" id="KW-0547">Nucleotide-binding</keyword>
<evidence type="ECO:0000313" key="6">
    <source>
        <dbReference type="Proteomes" id="UP001497744"/>
    </source>
</evidence>
<dbReference type="InterPro" id="IPR043129">
    <property type="entry name" value="ATPase_NBD"/>
</dbReference>
<comment type="caution">
    <text evidence="5">The sequence shown here is derived from an EMBL/GenBank/DDBJ whole genome shotgun (WGS) entry which is preliminary data.</text>
</comment>
<keyword evidence="5" id="KW-0808">Transferase</keyword>
<evidence type="ECO:0000313" key="5">
    <source>
        <dbReference type="EMBL" id="GIX63106.1"/>
    </source>
</evidence>
<dbReference type="EMBL" id="BPLF01000002">
    <property type="protein sequence ID" value="GIX63106.1"/>
    <property type="molecule type" value="Genomic_DNA"/>
</dbReference>
<dbReference type="GO" id="GO:0005829">
    <property type="term" value="C:cytosol"/>
    <property type="evidence" value="ECO:0007669"/>
    <property type="project" value="TreeGrafter"/>
</dbReference>
<dbReference type="InterPro" id="IPR004567">
    <property type="entry name" value="Type_II_PanK"/>
</dbReference>
<dbReference type="PANTHER" id="PTHR12280">
    <property type="entry name" value="PANTOTHENATE KINASE"/>
    <property type="match status" value="1"/>
</dbReference>
<name>A0AAV4LSH1_BABCB</name>
<dbReference type="Gene3D" id="3.30.420.40">
    <property type="match status" value="1"/>
</dbReference>
<dbReference type="SUPFAM" id="SSF53067">
    <property type="entry name" value="Actin-like ATPase domain"/>
    <property type="match status" value="1"/>
</dbReference>
<dbReference type="AlphaFoldDB" id="A0AAV4LSH1"/>
<dbReference type="GO" id="GO:0004594">
    <property type="term" value="F:pantothenate kinase activity"/>
    <property type="evidence" value="ECO:0007669"/>
    <property type="project" value="TreeGrafter"/>
</dbReference>
<gene>
    <name evidence="5" type="ORF">BcabD6B2_25410</name>
</gene>
<dbReference type="GO" id="GO:0005524">
    <property type="term" value="F:ATP binding"/>
    <property type="evidence" value="ECO:0007669"/>
    <property type="project" value="UniProtKB-KW"/>
</dbReference>
<sequence length="869" mass="94229">MGNSIGVDCSYAQKSLLDKVLIAVACSSEKESRNVDDAIAKHSFLSTSSSDDTLSASAGRTFRLLCVETRHVDDAAHLLSQYRRIIRRVALCGNSSVPLLSTLESLLPDSIIAECEHEECLRLGESLFAACHGAVVAVNDGVPLMEPVDASAIKGHLHATVHSGASYQLCPGNKDKPRSVGHSVIGFSAVVSLFNAFLSRYGSGDEARAYIPEIAELAARGSSSSCDMLVKDIYGGACEDIGLPGDLLASSFGKLHKHPRLWTEPPAKSMIQGNDSGRLDAQSTEFTGDPKRSEDCLATPDLETELSSPSPNSEYVPPRADVANSLINVLIINVTHHSALHAQLNGVDTVIFSGPVFENDALCQLTKQYVNRWSKGSMTMLVYRCRRQFSSRPSIASRSRSSAEDIVRGLEQLCLEGNTCVFTAQAASTAFCDASESMTPLHMLRDPGALRQRLPKARRPADYAVETLECHSPHGAQPQSVFAHRPQVVDPLMDAVKRHLHHYVAELPDVILNSNHLGLTDPAQVELFRTQSLLHFDVLGARSIRCAEALSRYRNDTCAILDRVVDTYVPKLEELTLKQRIYLLAGLCRHNDEASRSKVTDSVLASLAATPPTPDDISKLLALQRTTGVAVPEVLDALMNAMELLLNDPRYVASTFPYHAYTASLLGRAGHPTLVALMERALQKGTTPSTAAAASQLLYTISLMARFLREKGVQVVEDKVLKDLIAHTASCHRQLTLAQQEELYKALLSLPTQEGLPDGLSHFVSTKIPSGLPTMCREERSLQLGTVGGVSYVYVDKKGGSSTVLVCVNESGTLTTAERIPSVAPRPCRLLYADILGCQLKNPESDSRSPTVAYRASRSLEGKIVFPAM</sequence>
<proteinExistence type="predicted"/>
<keyword evidence="3" id="KW-0173">Coenzyme A biosynthesis</keyword>
<dbReference type="Proteomes" id="UP001497744">
    <property type="component" value="Unassembled WGS sequence"/>
</dbReference>
<evidence type="ECO:0000256" key="1">
    <source>
        <dbReference type="ARBA" id="ARBA00022741"/>
    </source>
</evidence>
<dbReference type="RefSeq" id="XP_067715175.1">
    <property type="nucleotide sequence ID" value="XM_067859074.1"/>
</dbReference>
<feature type="region of interest" description="Disordered" evidence="4">
    <location>
        <begin position="264"/>
        <end position="295"/>
    </location>
</feature>
<reference evidence="5 6" key="1">
    <citation type="submission" date="2021-06" db="EMBL/GenBank/DDBJ databases">
        <title>Genome sequence of Babesia caballi.</title>
        <authorList>
            <person name="Yamagishi J."/>
            <person name="Kidaka T."/>
            <person name="Ochi A."/>
        </authorList>
    </citation>
    <scope>NUCLEOTIDE SEQUENCE [LARGE SCALE GENOMIC DNA]</scope>
    <source>
        <strain evidence="5">USDA-D6B2</strain>
    </source>
</reference>
<evidence type="ECO:0000256" key="3">
    <source>
        <dbReference type="ARBA" id="ARBA00022993"/>
    </source>
</evidence>